<organism evidence="1">
    <name type="scientific">Faunusvirus sp</name>
    <dbReference type="NCBI Taxonomy" id="2487766"/>
    <lineage>
        <taxon>Viruses</taxon>
        <taxon>Varidnaviria</taxon>
        <taxon>Bamfordvirae</taxon>
        <taxon>Nucleocytoviricota</taxon>
        <taxon>Megaviricetes</taxon>
        <taxon>Imitervirales</taxon>
        <taxon>Mimiviridae</taxon>
    </lineage>
</organism>
<reference evidence="1" key="1">
    <citation type="submission" date="2018-10" db="EMBL/GenBank/DDBJ databases">
        <title>Hidden diversity of soil giant viruses.</title>
        <authorList>
            <person name="Schulz F."/>
            <person name="Alteio L."/>
            <person name="Goudeau D."/>
            <person name="Ryan E.M."/>
            <person name="Malmstrom R.R."/>
            <person name="Blanchard J."/>
            <person name="Woyke T."/>
        </authorList>
    </citation>
    <scope>NUCLEOTIDE SEQUENCE</scope>
    <source>
        <strain evidence="1">FNV1</strain>
    </source>
</reference>
<evidence type="ECO:0000313" key="1">
    <source>
        <dbReference type="EMBL" id="AYV79748.1"/>
    </source>
</evidence>
<sequence>MTTEISKISKKLADTLSTCKTTVRITVGTIFNNSNKTTDEFKKLLKDNDINYNCIFDFSDIVFVGEYTTDECIKISKLDFVKYMDQMAMATTCLTNSIQLTSKMSKQLADTISSCKTTIYVKIDTIFNKSDKTADEFKKLLKDNGINYRNIYCDDEIEFTGEYTAEECTKISKLDFIKYMRQMAVSTTCL</sequence>
<gene>
    <name evidence="1" type="ORF">Faunusvirus45_8</name>
</gene>
<dbReference type="EMBL" id="MK072176">
    <property type="protein sequence ID" value="AYV79748.1"/>
    <property type="molecule type" value="Genomic_DNA"/>
</dbReference>
<protein>
    <submittedName>
        <fullName evidence="1">Uncharacterized protein</fullName>
    </submittedName>
</protein>
<proteinExistence type="predicted"/>
<name>A0A3G4ZXV7_9VIRU</name>
<accession>A0A3G4ZXV7</accession>